<reference evidence="13 14" key="1">
    <citation type="journal article" date="2016" name="Front. Microbiol.">
        <title>Single-Cell (Meta-)Genomics of a Dimorphic Candidatus Thiomargarita nelsonii Reveals Genomic Plasticity.</title>
        <authorList>
            <person name="Flood B.E."/>
            <person name="Fliss P."/>
            <person name="Jones D.S."/>
            <person name="Dick G.J."/>
            <person name="Jain S."/>
            <person name="Kaster A.K."/>
            <person name="Winkel M."/>
            <person name="Mussmann M."/>
            <person name="Bailey J."/>
        </authorList>
    </citation>
    <scope>NUCLEOTIDE SEQUENCE [LARGE SCALE GENOMIC DNA]</scope>
    <source>
        <strain evidence="13">Hydrate Ridge</strain>
    </source>
</reference>
<dbReference type="CDD" id="cd00564">
    <property type="entry name" value="TMP_TenI"/>
    <property type="match status" value="1"/>
</dbReference>
<keyword evidence="14" id="KW-1185">Reference proteome</keyword>
<dbReference type="GO" id="GO:0009228">
    <property type="term" value="P:thiamine biosynthetic process"/>
    <property type="evidence" value="ECO:0007669"/>
    <property type="project" value="UniProtKB-KW"/>
</dbReference>
<keyword evidence="3 9" id="KW-0479">Metal-binding</keyword>
<keyword evidence="2 9" id="KW-0808">Transferase</keyword>
<evidence type="ECO:0000256" key="1">
    <source>
        <dbReference type="ARBA" id="ARBA00005165"/>
    </source>
</evidence>
<feature type="binding site" evidence="9">
    <location>
        <position position="162"/>
    </location>
    <ligand>
        <name>2-[(2R,5Z)-2-carboxy-4-methylthiazol-5(2H)-ylidene]ethyl phosphate</name>
        <dbReference type="ChEBI" id="CHEBI:62899"/>
    </ligand>
</feature>
<dbReference type="UniPathway" id="UPA00060">
    <property type="reaction ID" value="UER00141"/>
</dbReference>
<evidence type="ECO:0000256" key="3">
    <source>
        <dbReference type="ARBA" id="ARBA00022723"/>
    </source>
</evidence>
<evidence type="ECO:0000313" key="13">
    <source>
        <dbReference type="EMBL" id="KHD05176.1"/>
    </source>
</evidence>
<feature type="binding site" evidence="9">
    <location>
        <position position="105"/>
    </location>
    <ligand>
        <name>4-amino-2-methyl-5-(diphosphooxymethyl)pyrimidine</name>
        <dbReference type="ChEBI" id="CHEBI:57841"/>
    </ligand>
</feature>
<dbReference type="GO" id="GO:0000287">
    <property type="term" value="F:magnesium ion binding"/>
    <property type="evidence" value="ECO:0007669"/>
    <property type="project" value="UniProtKB-UniRule"/>
</dbReference>
<evidence type="ECO:0000256" key="5">
    <source>
        <dbReference type="ARBA" id="ARBA00022977"/>
    </source>
</evidence>
<dbReference type="InterPro" id="IPR034291">
    <property type="entry name" value="TMP_synthase"/>
</dbReference>
<comment type="catalytic activity">
    <reaction evidence="7 9 10">
        <text>2-(2-carboxy-4-methylthiazol-5-yl)ethyl phosphate + 4-amino-2-methyl-5-(diphosphooxymethyl)pyrimidine + 2 H(+) = thiamine phosphate + CO2 + diphosphate</text>
        <dbReference type="Rhea" id="RHEA:47848"/>
        <dbReference type="ChEBI" id="CHEBI:15378"/>
        <dbReference type="ChEBI" id="CHEBI:16526"/>
        <dbReference type="ChEBI" id="CHEBI:33019"/>
        <dbReference type="ChEBI" id="CHEBI:37575"/>
        <dbReference type="ChEBI" id="CHEBI:57841"/>
        <dbReference type="ChEBI" id="CHEBI:62890"/>
        <dbReference type="EC" id="2.5.1.3"/>
    </reaction>
</comment>
<organism evidence="13 14">
    <name type="scientific">Candidatus Thiomargarita nelsonii</name>
    <dbReference type="NCBI Taxonomy" id="1003181"/>
    <lineage>
        <taxon>Bacteria</taxon>
        <taxon>Pseudomonadati</taxon>
        <taxon>Pseudomonadota</taxon>
        <taxon>Gammaproteobacteria</taxon>
        <taxon>Thiotrichales</taxon>
        <taxon>Thiotrichaceae</taxon>
        <taxon>Thiomargarita</taxon>
    </lineage>
</organism>
<evidence type="ECO:0000256" key="8">
    <source>
        <dbReference type="ARBA" id="ARBA00047883"/>
    </source>
</evidence>
<dbReference type="EMBL" id="JSZA02000114">
    <property type="protein sequence ID" value="KHD05176.1"/>
    <property type="molecule type" value="Genomic_DNA"/>
</dbReference>
<dbReference type="Gene3D" id="3.20.20.70">
    <property type="entry name" value="Aldolase class I"/>
    <property type="match status" value="1"/>
</dbReference>
<gene>
    <name evidence="9" type="primary">thiE</name>
    <name evidence="13" type="ORF">PN36_23420</name>
</gene>
<dbReference type="InterPro" id="IPR036206">
    <property type="entry name" value="ThiamineP_synth_sf"/>
</dbReference>
<dbReference type="HAMAP" id="MF_00097">
    <property type="entry name" value="TMP_synthase"/>
    <property type="match status" value="1"/>
</dbReference>
<protein>
    <recommendedName>
        <fullName evidence="9">Thiamine-phosphate synthase</fullName>
        <shortName evidence="9">TP synthase</shortName>
        <shortName evidence="9">TPS</shortName>
        <ecNumber evidence="9">2.5.1.3</ecNumber>
    </recommendedName>
    <alternativeName>
        <fullName evidence="9">Thiamine-phosphate pyrophosphorylase</fullName>
        <shortName evidence="9">TMP pyrophosphorylase</shortName>
        <shortName evidence="9">TMP-PPase</shortName>
    </alternativeName>
</protein>
<dbReference type="InterPro" id="IPR013785">
    <property type="entry name" value="Aldolase_TIM"/>
</dbReference>
<evidence type="ECO:0000313" key="14">
    <source>
        <dbReference type="Proteomes" id="UP000030428"/>
    </source>
</evidence>
<dbReference type="Proteomes" id="UP000030428">
    <property type="component" value="Unassembled WGS sequence"/>
</dbReference>
<evidence type="ECO:0000259" key="12">
    <source>
        <dbReference type="Pfam" id="PF02581"/>
    </source>
</evidence>
<feature type="binding site" evidence="9">
    <location>
        <position position="67"/>
    </location>
    <ligand>
        <name>Mg(2+)</name>
        <dbReference type="ChEBI" id="CHEBI:18420"/>
    </ligand>
</feature>
<name>A0A0A6PI13_9GAMM</name>
<keyword evidence="5 9" id="KW-0784">Thiamine biosynthesis</keyword>
<evidence type="ECO:0000256" key="6">
    <source>
        <dbReference type="ARBA" id="ARBA00047334"/>
    </source>
</evidence>
<feature type="binding site" evidence="9">
    <location>
        <position position="135"/>
    </location>
    <ligand>
        <name>4-amino-2-methyl-5-(diphosphooxymethyl)pyrimidine</name>
        <dbReference type="ChEBI" id="CHEBI:57841"/>
    </ligand>
</feature>
<dbReference type="EC" id="2.5.1.3" evidence="9"/>
<comment type="catalytic activity">
    <reaction evidence="8 9 10">
        <text>2-[(2R,5Z)-2-carboxy-4-methylthiazol-5(2H)-ylidene]ethyl phosphate + 4-amino-2-methyl-5-(diphosphooxymethyl)pyrimidine + 2 H(+) = thiamine phosphate + CO2 + diphosphate</text>
        <dbReference type="Rhea" id="RHEA:47844"/>
        <dbReference type="ChEBI" id="CHEBI:15378"/>
        <dbReference type="ChEBI" id="CHEBI:16526"/>
        <dbReference type="ChEBI" id="CHEBI:33019"/>
        <dbReference type="ChEBI" id="CHEBI:37575"/>
        <dbReference type="ChEBI" id="CHEBI:57841"/>
        <dbReference type="ChEBI" id="CHEBI:62899"/>
        <dbReference type="EC" id="2.5.1.3"/>
    </reaction>
</comment>
<comment type="similarity">
    <text evidence="9 10">Belongs to the thiamine-phosphate synthase family.</text>
</comment>
<comment type="cofactor">
    <cofactor evidence="9">
        <name>Mg(2+)</name>
        <dbReference type="ChEBI" id="CHEBI:18420"/>
    </cofactor>
    <text evidence="9">Binds 1 Mg(2+) ion per subunit.</text>
</comment>
<dbReference type="GO" id="GO:0004789">
    <property type="term" value="F:thiamine-phosphate diphosphorylase activity"/>
    <property type="evidence" value="ECO:0007669"/>
    <property type="project" value="UniProtKB-UniRule"/>
</dbReference>
<dbReference type="GO" id="GO:0009229">
    <property type="term" value="P:thiamine diphosphate biosynthetic process"/>
    <property type="evidence" value="ECO:0007669"/>
    <property type="project" value="UniProtKB-UniRule"/>
</dbReference>
<dbReference type="GO" id="GO:0005737">
    <property type="term" value="C:cytoplasm"/>
    <property type="evidence" value="ECO:0007669"/>
    <property type="project" value="TreeGrafter"/>
</dbReference>
<evidence type="ECO:0000256" key="7">
    <source>
        <dbReference type="ARBA" id="ARBA00047851"/>
    </source>
</evidence>
<dbReference type="PANTHER" id="PTHR20857">
    <property type="entry name" value="THIAMINE-PHOSPHATE PYROPHOSPHORYLASE"/>
    <property type="match status" value="1"/>
</dbReference>
<sequence>MFKSGLYAITDNKLIKADRLIESVEQAIIGGAKIIQYRNKNQKEGIEQAQALCRLCQKYNRHFIINDDIALAQQIGADGVHIGKNDAKLEAARAILGEQAIIGVSCYNQLSLAQEAVNAGANYVAFGRFFSSHTKPQAVSCSIKVLQKARQMLKCPIVAIGGITPNNGAKLIAAGADSLAVIQGLFGQANITAAAQAYTQLFKENR</sequence>
<feature type="binding site" evidence="9">
    <location>
        <begin position="36"/>
        <end position="40"/>
    </location>
    <ligand>
        <name>4-amino-2-methyl-5-(diphosphooxymethyl)pyrimidine</name>
        <dbReference type="ChEBI" id="CHEBI:57841"/>
    </ligand>
</feature>
<dbReference type="Pfam" id="PF02581">
    <property type="entry name" value="TMP-TENI"/>
    <property type="match status" value="1"/>
</dbReference>
<evidence type="ECO:0000256" key="11">
    <source>
        <dbReference type="RuleBase" id="RU004253"/>
    </source>
</evidence>
<feature type="binding site" evidence="9">
    <location>
        <position position="66"/>
    </location>
    <ligand>
        <name>4-amino-2-methyl-5-(diphosphooxymethyl)pyrimidine</name>
        <dbReference type="ChEBI" id="CHEBI:57841"/>
    </ligand>
</feature>
<feature type="domain" description="Thiamine phosphate synthase/TenI" evidence="12">
    <location>
        <begin position="6"/>
        <end position="184"/>
    </location>
</feature>
<evidence type="ECO:0000256" key="10">
    <source>
        <dbReference type="RuleBase" id="RU003826"/>
    </source>
</evidence>
<dbReference type="SUPFAM" id="SSF51391">
    <property type="entry name" value="Thiamin phosphate synthase"/>
    <property type="match status" value="1"/>
</dbReference>
<dbReference type="InterPro" id="IPR022998">
    <property type="entry name" value="ThiamineP_synth_TenI"/>
</dbReference>
<dbReference type="AlphaFoldDB" id="A0A0A6PI13"/>
<dbReference type="PANTHER" id="PTHR20857:SF15">
    <property type="entry name" value="THIAMINE-PHOSPHATE SYNTHASE"/>
    <property type="match status" value="1"/>
</dbReference>
<dbReference type="NCBIfam" id="TIGR00693">
    <property type="entry name" value="thiE"/>
    <property type="match status" value="1"/>
</dbReference>
<evidence type="ECO:0000256" key="2">
    <source>
        <dbReference type="ARBA" id="ARBA00022679"/>
    </source>
</evidence>
<feature type="binding site" evidence="9">
    <location>
        <position position="86"/>
    </location>
    <ligand>
        <name>Mg(2+)</name>
        <dbReference type="ChEBI" id="CHEBI:18420"/>
    </ligand>
</feature>
<comment type="caution">
    <text evidence="13">The sequence shown here is derived from an EMBL/GenBank/DDBJ whole genome shotgun (WGS) entry which is preliminary data.</text>
</comment>
<comment type="caution">
    <text evidence="9">Lacks conserved residue(s) required for the propagation of feature annotation.</text>
</comment>
<comment type="function">
    <text evidence="9">Condenses 4-methyl-5-(beta-hydroxyethyl)thiazole monophosphate (THZ-P) and 2-methyl-4-amino-5-hydroxymethyl pyrimidine pyrophosphate (HMP-PP) to form thiamine monophosphate (TMP).</text>
</comment>
<keyword evidence="4 9" id="KW-0460">Magnesium</keyword>
<accession>A0A0A6PI13</accession>
<evidence type="ECO:0000256" key="4">
    <source>
        <dbReference type="ARBA" id="ARBA00022842"/>
    </source>
</evidence>
<comment type="catalytic activity">
    <reaction evidence="6 9 10">
        <text>4-methyl-5-(2-phosphooxyethyl)-thiazole + 4-amino-2-methyl-5-(diphosphooxymethyl)pyrimidine + H(+) = thiamine phosphate + diphosphate</text>
        <dbReference type="Rhea" id="RHEA:22328"/>
        <dbReference type="ChEBI" id="CHEBI:15378"/>
        <dbReference type="ChEBI" id="CHEBI:33019"/>
        <dbReference type="ChEBI" id="CHEBI:37575"/>
        <dbReference type="ChEBI" id="CHEBI:57841"/>
        <dbReference type="ChEBI" id="CHEBI:58296"/>
        <dbReference type="EC" id="2.5.1.3"/>
    </reaction>
</comment>
<proteinExistence type="inferred from homology"/>
<evidence type="ECO:0000256" key="9">
    <source>
        <dbReference type="HAMAP-Rule" id="MF_00097"/>
    </source>
</evidence>
<comment type="pathway">
    <text evidence="1 9 11">Cofactor biosynthesis; thiamine diphosphate biosynthesis; thiamine phosphate from 4-amino-2-methyl-5-diphosphomethylpyrimidine and 4-methyl-5-(2-phosphoethyl)-thiazole: step 1/1.</text>
</comment>
<feature type="binding site" evidence="9">
    <location>
        <begin position="132"/>
        <end position="134"/>
    </location>
    <ligand>
        <name>2-[(2R,5Z)-2-carboxy-4-methylthiazol-5(2H)-ylidene]ethyl phosphate</name>
        <dbReference type="ChEBI" id="CHEBI:62899"/>
    </ligand>
</feature>